<dbReference type="RefSeq" id="WP_345240852.1">
    <property type="nucleotide sequence ID" value="NZ_BAABHD010000005.1"/>
</dbReference>
<dbReference type="PROSITE" id="PS00336">
    <property type="entry name" value="BETA_LACTAMASE_C"/>
    <property type="match status" value="1"/>
</dbReference>
<dbReference type="InterPro" id="IPR050491">
    <property type="entry name" value="AmpC-like"/>
</dbReference>
<reference evidence="9" key="1">
    <citation type="journal article" date="2019" name="Int. J. Syst. Evol. Microbiol.">
        <title>The Global Catalogue of Microorganisms (GCM) 10K type strain sequencing project: providing services to taxonomists for standard genome sequencing and annotation.</title>
        <authorList>
            <consortium name="The Broad Institute Genomics Platform"/>
            <consortium name="The Broad Institute Genome Sequencing Center for Infectious Disease"/>
            <person name="Wu L."/>
            <person name="Ma J."/>
        </authorList>
    </citation>
    <scope>NUCLEOTIDE SEQUENCE [LARGE SCALE GENOMIC DNA]</scope>
    <source>
        <strain evidence="9">JCM 17927</strain>
    </source>
</reference>
<dbReference type="InterPro" id="IPR001466">
    <property type="entry name" value="Beta-lactam-related"/>
</dbReference>
<evidence type="ECO:0000256" key="1">
    <source>
        <dbReference type="ARBA" id="ARBA00001526"/>
    </source>
</evidence>
<dbReference type="InterPro" id="IPR012338">
    <property type="entry name" value="Beta-lactam/transpept-like"/>
</dbReference>
<dbReference type="PANTHER" id="PTHR46825">
    <property type="entry name" value="D-ALANYL-D-ALANINE-CARBOXYPEPTIDASE/ENDOPEPTIDASE AMPH"/>
    <property type="match status" value="1"/>
</dbReference>
<keyword evidence="9" id="KW-1185">Reference proteome</keyword>
<dbReference type="PANTHER" id="PTHR46825:SF8">
    <property type="entry name" value="BETA-LACTAMASE-RELATED"/>
    <property type="match status" value="1"/>
</dbReference>
<keyword evidence="4 5" id="KW-0046">Antibiotic resistance</keyword>
<comment type="catalytic activity">
    <reaction evidence="1 5">
        <text>a beta-lactam + H2O = a substituted beta-amino acid</text>
        <dbReference type="Rhea" id="RHEA:20401"/>
        <dbReference type="ChEBI" id="CHEBI:15377"/>
        <dbReference type="ChEBI" id="CHEBI:35627"/>
        <dbReference type="ChEBI" id="CHEBI:140347"/>
        <dbReference type="EC" id="3.5.2.6"/>
    </reaction>
</comment>
<evidence type="ECO:0000256" key="3">
    <source>
        <dbReference type="ARBA" id="ARBA00022801"/>
    </source>
</evidence>
<dbReference type="Pfam" id="PF00144">
    <property type="entry name" value="Beta-lactamase"/>
    <property type="match status" value="1"/>
</dbReference>
<protein>
    <recommendedName>
        <fullName evidence="5">Beta-lactamase</fullName>
        <ecNumber evidence="5">3.5.2.6</ecNumber>
    </recommendedName>
</protein>
<feature type="chain" id="PRO_5047481492" description="Beta-lactamase" evidence="6">
    <location>
        <begin position="21"/>
        <end position="407"/>
    </location>
</feature>
<evidence type="ECO:0000256" key="4">
    <source>
        <dbReference type="ARBA" id="ARBA00023251"/>
    </source>
</evidence>
<proteinExistence type="inferred from homology"/>
<evidence type="ECO:0000313" key="9">
    <source>
        <dbReference type="Proteomes" id="UP001501175"/>
    </source>
</evidence>
<dbReference type="EC" id="3.5.2.6" evidence="5"/>
<evidence type="ECO:0000256" key="6">
    <source>
        <dbReference type="SAM" id="SignalP"/>
    </source>
</evidence>
<accession>A0ABP8MGT9</accession>
<comment type="similarity">
    <text evidence="2 5">Belongs to the class-C beta-lactamase family.</text>
</comment>
<feature type="domain" description="Beta-lactamase-related" evidence="7">
    <location>
        <begin position="82"/>
        <end position="393"/>
    </location>
</feature>
<organism evidence="8 9">
    <name type="scientific">Nibrella saemangeumensis</name>
    <dbReference type="NCBI Taxonomy" id="1084526"/>
    <lineage>
        <taxon>Bacteria</taxon>
        <taxon>Pseudomonadati</taxon>
        <taxon>Bacteroidota</taxon>
        <taxon>Cytophagia</taxon>
        <taxon>Cytophagales</taxon>
        <taxon>Spirosomataceae</taxon>
        <taxon>Nibrella</taxon>
    </lineage>
</organism>
<feature type="signal peptide" evidence="6">
    <location>
        <begin position="1"/>
        <end position="20"/>
    </location>
</feature>
<dbReference type="Gene3D" id="3.40.710.10">
    <property type="entry name" value="DD-peptidase/beta-lactamase superfamily"/>
    <property type="match status" value="1"/>
</dbReference>
<evidence type="ECO:0000259" key="7">
    <source>
        <dbReference type="Pfam" id="PF00144"/>
    </source>
</evidence>
<evidence type="ECO:0000256" key="5">
    <source>
        <dbReference type="RuleBase" id="RU361140"/>
    </source>
</evidence>
<dbReference type="InterPro" id="IPR001586">
    <property type="entry name" value="Beta-lactam_class-C_AS"/>
</dbReference>
<evidence type="ECO:0000313" key="8">
    <source>
        <dbReference type="EMBL" id="GAA4449179.1"/>
    </source>
</evidence>
<dbReference type="Proteomes" id="UP001501175">
    <property type="component" value="Unassembled WGS sequence"/>
</dbReference>
<evidence type="ECO:0000256" key="2">
    <source>
        <dbReference type="ARBA" id="ARBA00007840"/>
    </source>
</evidence>
<keyword evidence="6" id="KW-0732">Signal</keyword>
<sequence length="407" mass="44801">MRKILPLYFLLFAVFWSARAEVIQVKPTVKTFQELSQTRWPGQGADVTIGGDTPEKFAPRKRLLPTSNQLRSVLDKRLDDAVTRFVQEQGNVIGLCIGVLRHDSVFVYGYGETAKGNQKLPDGKTVYEIGSVSKTFTAALLADAVKQRKIKLNAPVNQYLPDSIPVLQKEGVPITPTMLSNHTSGLPRLPGNLFSGSINLINPYKHYGHQDLFSWLKKAQLLRQPGTQYEYSNLAVGMLGVILERVNEMPFEKLLKSRITQPLGMQHTTITLANAERPLLALGYNDRGEPASGWDFLALAGAGGIRSTVNDMLIYLNAQLGKGPKPVTKAIALTHKATYNREGRVVGLGWHMATGASQGWQWHNGKTGGYSSFAGFRKDRKTAIVILANSLTDLDKLGIELVNVVGH</sequence>
<comment type="caution">
    <text evidence="8">The sequence shown here is derived from an EMBL/GenBank/DDBJ whole genome shotgun (WGS) entry which is preliminary data.</text>
</comment>
<dbReference type="SUPFAM" id="SSF56601">
    <property type="entry name" value="beta-lactamase/transpeptidase-like"/>
    <property type="match status" value="1"/>
</dbReference>
<name>A0ABP8MGT9_9BACT</name>
<gene>
    <name evidence="8" type="ORF">GCM10023189_08250</name>
</gene>
<keyword evidence="3 5" id="KW-0378">Hydrolase</keyword>
<dbReference type="EMBL" id="BAABHD010000005">
    <property type="protein sequence ID" value="GAA4449179.1"/>
    <property type="molecule type" value="Genomic_DNA"/>
</dbReference>